<proteinExistence type="predicted"/>
<evidence type="ECO:0000259" key="1">
    <source>
        <dbReference type="PROSITE" id="PS51186"/>
    </source>
</evidence>
<feature type="domain" description="N-acetyltransferase" evidence="1">
    <location>
        <begin position="11"/>
        <end position="152"/>
    </location>
</feature>
<dbReference type="Proteomes" id="UP000620139">
    <property type="component" value="Unassembled WGS sequence"/>
</dbReference>
<dbReference type="EMBL" id="JAEDAL010000004">
    <property type="protein sequence ID" value="MBH9553156.1"/>
    <property type="molecule type" value="Genomic_DNA"/>
</dbReference>
<dbReference type="PROSITE" id="PS51186">
    <property type="entry name" value="GNAT"/>
    <property type="match status" value="1"/>
</dbReference>
<dbReference type="Gene3D" id="3.40.630.30">
    <property type="match status" value="1"/>
</dbReference>
<sequence length="152" mass="16587">MSPLTLHWTCQPFAQLTVHALYAALRLRAEVFILEQHCLYADVDGHDPQAQHLLGWQGETLVAYARLFAPGDKVSGAACIGRVVTAAPARGQGLGHELMRHAVAACSRLWPGQPMVLFAQAHLKGYYAAHGFAEVGPEFVEDGIPHVEMHRA</sequence>
<dbReference type="CDD" id="cd04301">
    <property type="entry name" value="NAT_SF"/>
    <property type="match status" value="1"/>
</dbReference>
<dbReference type="GO" id="GO:0016747">
    <property type="term" value="F:acyltransferase activity, transferring groups other than amino-acyl groups"/>
    <property type="evidence" value="ECO:0007669"/>
    <property type="project" value="InterPro"/>
</dbReference>
<dbReference type="InterPro" id="IPR000182">
    <property type="entry name" value="GNAT_dom"/>
</dbReference>
<evidence type="ECO:0000313" key="2">
    <source>
        <dbReference type="EMBL" id="MBH9553156.1"/>
    </source>
</evidence>
<accession>A0A931J0I5</accession>
<dbReference type="AlphaFoldDB" id="A0A931J0I5"/>
<dbReference type="InterPro" id="IPR016181">
    <property type="entry name" value="Acyl_CoA_acyltransferase"/>
</dbReference>
<name>A0A931J0I5_9BURK</name>
<dbReference type="Pfam" id="PF13673">
    <property type="entry name" value="Acetyltransf_10"/>
    <property type="match status" value="1"/>
</dbReference>
<protein>
    <submittedName>
        <fullName evidence="2">GNAT family N-acetyltransferase</fullName>
    </submittedName>
</protein>
<organism evidence="2 3">
    <name type="scientific">Inhella gelatinilytica</name>
    <dbReference type="NCBI Taxonomy" id="2795030"/>
    <lineage>
        <taxon>Bacteria</taxon>
        <taxon>Pseudomonadati</taxon>
        <taxon>Pseudomonadota</taxon>
        <taxon>Betaproteobacteria</taxon>
        <taxon>Burkholderiales</taxon>
        <taxon>Sphaerotilaceae</taxon>
        <taxon>Inhella</taxon>
    </lineage>
</organism>
<dbReference type="SUPFAM" id="SSF55729">
    <property type="entry name" value="Acyl-CoA N-acyltransferases (Nat)"/>
    <property type="match status" value="1"/>
</dbReference>
<dbReference type="RefSeq" id="WP_198100778.1">
    <property type="nucleotide sequence ID" value="NZ_JAEDAL010000004.1"/>
</dbReference>
<comment type="caution">
    <text evidence="2">The sequence shown here is derived from an EMBL/GenBank/DDBJ whole genome shotgun (WGS) entry which is preliminary data.</text>
</comment>
<keyword evidence="3" id="KW-1185">Reference proteome</keyword>
<reference evidence="2" key="1">
    <citation type="submission" date="2020-12" db="EMBL/GenBank/DDBJ databases">
        <title>The genome sequence of Inhella sp. 4Y17.</title>
        <authorList>
            <person name="Liu Y."/>
        </authorList>
    </citation>
    <scope>NUCLEOTIDE SEQUENCE</scope>
    <source>
        <strain evidence="2">4Y10</strain>
    </source>
</reference>
<gene>
    <name evidence="2" type="ORF">I7X43_09890</name>
</gene>
<evidence type="ECO:0000313" key="3">
    <source>
        <dbReference type="Proteomes" id="UP000620139"/>
    </source>
</evidence>